<evidence type="ECO:0000256" key="1">
    <source>
        <dbReference type="SAM" id="SignalP"/>
    </source>
</evidence>
<feature type="chain" id="PRO_5037780768" evidence="1">
    <location>
        <begin position="42"/>
        <end position="119"/>
    </location>
</feature>
<organism evidence="2 3">
    <name type="scientific">Ditylenchus dipsaci</name>
    <dbReference type="NCBI Taxonomy" id="166011"/>
    <lineage>
        <taxon>Eukaryota</taxon>
        <taxon>Metazoa</taxon>
        <taxon>Ecdysozoa</taxon>
        <taxon>Nematoda</taxon>
        <taxon>Chromadorea</taxon>
        <taxon>Rhabditida</taxon>
        <taxon>Tylenchina</taxon>
        <taxon>Tylenchomorpha</taxon>
        <taxon>Sphaerularioidea</taxon>
        <taxon>Anguinidae</taxon>
        <taxon>Anguininae</taxon>
        <taxon>Ditylenchus</taxon>
    </lineage>
</organism>
<sequence>MQWTLSPKPLAMPSTRCLLSLSVFCLVALQLLSFSTTQISALPNPNNNKYYALFREESAQASPYYRLFAPGNEEVSQEKRDVPMAIGKKYDRNCFFSPVQCMLSFNKNAGTEDTVWKKK</sequence>
<reference evidence="3" key="1">
    <citation type="submission" date="2022-11" db="UniProtKB">
        <authorList>
            <consortium name="WormBaseParasite"/>
        </authorList>
    </citation>
    <scope>IDENTIFICATION</scope>
</reference>
<name>A0A915DZN1_9BILA</name>
<dbReference type="Proteomes" id="UP000887574">
    <property type="component" value="Unplaced"/>
</dbReference>
<keyword evidence="2" id="KW-1185">Reference proteome</keyword>
<keyword evidence="1" id="KW-0732">Signal</keyword>
<accession>A0A915DZN1</accession>
<feature type="signal peptide" evidence="1">
    <location>
        <begin position="1"/>
        <end position="41"/>
    </location>
</feature>
<evidence type="ECO:0000313" key="2">
    <source>
        <dbReference type="Proteomes" id="UP000887574"/>
    </source>
</evidence>
<dbReference type="AlphaFoldDB" id="A0A915DZN1"/>
<dbReference type="WBParaSite" id="jg24632">
    <property type="protein sequence ID" value="jg24632"/>
    <property type="gene ID" value="jg24632"/>
</dbReference>
<protein>
    <submittedName>
        <fullName evidence="3">Uncharacterized protein</fullName>
    </submittedName>
</protein>
<evidence type="ECO:0000313" key="3">
    <source>
        <dbReference type="WBParaSite" id="jg24632"/>
    </source>
</evidence>
<proteinExistence type="predicted"/>